<keyword evidence="1" id="KW-0800">Toxin</keyword>
<evidence type="ECO:0000313" key="5">
    <source>
        <dbReference type="Proteomes" id="UP000244908"/>
    </source>
</evidence>
<dbReference type="Pfam" id="PF13332">
    <property type="entry name" value="Fil_haemagg_2"/>
    <property type="match status" value="5"/>
</dbReference>
<dbReference type="NCBIfam" id="TIGR01901">
    <property type="entry name" value="adhes_NPXG"/>
    <property type="match status" value="1"/>
</dbReference>
<evidence type="ECO:0000256" key="1">
    <source>
        <dbReference type="ARBA" id="ARBA00022656"/>
    </source>
</evidence>
<reference evidence="4 5" key="1">
    <citation type="journal article" date="2019" name="Int. J. Syst. Evol. Microbiol.">
        <title>Limnobaculum parvum gen. nov., sp. nov., isolated from a freshwater lake.</title>
        <authorList>
            <person name="Baek C."/>
            <person name="Shin S.K."/>
            <person name="Yi H."/>
        </authorList>
    </citation>
    <scope>NUCLEOTIDE SEQUENCE [LARGE SCALE GENOMIC DNA]</scope>
    <source>
        <strain evidence="4 5">HYN0051</strain>
    </source>
</reference>
<dbReference type="Gene3D" id="2.160.20.10">
    <property type="entry name" value="Single-stranded right-handed beta-helix, Pectin lyase-like"/>
    <property type="match status" value="1"/>
</dbReference>
<proteinExistence type="predicted"/>
<evidence type="ECO:0000313" key="4">
    <source>
        <dbReference type="EMBL" id="AWH88626.1"/>
    </source>
</evidence>
<feature type="domain" description="Filamentous haemagglutinin FhaB/tRNA nuclease CdiA-like TPS" evidence="3">
    <location>
        <begin position="50"/>
        <end position="171"/>
    </location>
</feature>
<evidence type="ECO:0000256" key="2">
    <source>
        <dbReference type="SAM" id="SignalP"/>
    </source>
</evidence>
<dbReference type="InterPro" id="IPR011050">
    <property type="entry name" value="Pectin_lyase_fold/virulence"/>
</dbReference>
<sequence length="2694" mass="281793">MNTTKIIKPYQRVLTYLLSAMLVWQPVWPAFAAAIEMDGRPNNGQVTPAGNGVPVVDIAAPNQAGVSHNTYQHFNVGPDGVVLNNNTERLLQSQQAGIIQNNPNLRNGAASAIINEVTAPNRSELKGYIEVGGKAANVIVANPYGITCDGCGFINTPQATLSTGKPVLDEQGRLKELDVKQGSITIDGKGIDAKETEYFAIVSRAAEINADIHGKHIDVIAGANRVNTQTGEITPQAGNGNPPQVAIDTKALGGMYANRIRLVSTEHGVGVNTGNLIARSGDIQLSADGKVTLHGGTRATNNLNVQANDIHLTDSATLNGNNLSLKAQTITQDAGSRSLAQHSANYQADNITLNGELVSEQNLQINARKLTTHTQAAINAKTSTIHAEQSQWSGALMADEVYFQGQTLNLEPQGVLWGKQTLTLNASQALNQQGSLLAGDFLNLTTPQWNSLNGLTATGVSANGELQSGGILNIQAGNTQLNNTHLSAGQISLTGQALLQDEKSVFNAQDSLVLNASRLELNGKNLTNGTLELQGDRLTAGSSAKMSAQSASWNLTGDIDWLGQASFNALSINALNLNNAGVIQSSGHSRLTVNQLVNGAGAALNAGELTINAPTLYNQGLIQSTNTSQFTLNQFTNATGAQLYANELTLDAEMLNNQGVIQSTGESALTLNQLTNGATAQLNAGSFVINASQLNNQGRIQSIGESVLTLNQLTNDANAEIYASDVSLSAATLDNNGKITGRDNLDIFLSSTGSSLNNGDISGDVVTLQTQGSFENNGILFGASELRLNALNGQVINSQQAGLYSGGLLDLTANSLRQQGDILADGDITLTLTGAERFDQQGTIASRENLLWLKTNGTINNQGTLYGHLLDLEASNALTNQGKISGDIVSLTAGGELSNQNGASITASNLITGSAQSIAQQGKIQSGGSIDLTSRSQIDNTGFIGSLNDLFLKADSGLSNTNDAFLYAGRDMYLCANQVSNLLSNILAGRHLTIQKDYQGNKSAEIINRSGVIETQTGDITLKAEHIKNEGDGQASTTTEDYSDTVLGGGATEITMRVGAPGTPAMDDLASCLGGGGAGGGAGSGHGSPSCRYTPKNDKDLRLTGLLSRTIVTLSAIEATGKIVSGRDLNIEAGVIDNQFSHLLAARDVNITAQELNNLSAKQGVTETYYVYEFVFGNYVSIDKLREDKTVKYARAANNVVTSEGEEYFSTVEAGRIVNLNVQNAVRNESIKSYSMQIAPTLSAPTGLDNLDPRSGIEHTLPSAIPTANGFPVPTGNNGLFVWNLDPDSPYLITANPALGELGYLSLGGRSSQIAGFSVLDRLMGRQPTFGPPHETGAQWTDVNQYLGSAYFLNQLGLQPESRYRFLGDAWYDTRYITDAILRQTGQRYIGGVGSDLSQMRWLIDNAAQAANGLGLALGVSLSDKQIAQLSHSIVWWEPVTINGQTVLAPKLYLVAADQSNVSGSVISAQHVAITAGDIHNDGGTIKADGMLHMVSRDALINREGLIQAGDNLTVIAKNDIQNLSGTIEGRNVTLQSLDGNVINQTLHQQTHINADGSESRQNANTALSFGVSGITAGIHAKENLGISAANDIQITGAELSAGQNVTLNAGDNIDITANETVNLRTGFTTTPGDHRLDIHQQKSHINATDGAVALTAGDSISVIASDIRANDNITLQAKEDIAILSARDQTSQAKDGKLQHATTDVQSSDIQSGHNLIVNAGNDIVMQASTLNAKDNVLLVAGNDLTLLSDAESRYDRTRINGGYKIEQQVTQQSTEINAGQNVLIGAGNDATLQATQIGAGGDIRLQAEGDLRLLTAEESSYYYEKTKTGGFLSSKSYEEERSSTTHKASELNAGNNIAITSGGDSLYQASKLNAGNDIALTSTGGQIQFSAVENTDFLKVDSKSSSVTTRVAGHGHNNTTQQFGEITQGGELTIQAEKGIRADIRQSSAQSLSTALEQMESAPETAWVAELAVRNDVEWHAVQDAYDDWEYDSESLSPAAAAVIAIVVTVCTAGAGAAAGGAVAGTSTVAAAGATTAAAISAATAAAVQALAAQATLSLINNQGDVGKVLKDLGSKDNVKSLAASVVAAGVIAGVDTQMGWSQSGKAASTSYTAGSTTEQIATITPVSQPSFDTWWTGNSQLSSWDIAQRTVVHSGISAGVDTAINGSNFLESFGTSLMFNAGNEMGRASSWYIGENAALFGGDGSFGKSVIHGLNGGLIAELTGGDFAAGAGAGFATELASGVIGGFALTPEEKRQVQNGEKLFYVDDNGLARIIGGSVGAIITNTADGANTGANVANIIDQNNRQLHQTEKERLKELAGGDEDKEKQLTAAACALVKCSAEFAEGTAEKAAYEALELAGNRPEYAALREQLSQEKFLVSYTDPLTGERVLQDFAMFQYSNASAILDGAVYANGEYQLTTRGGGLIQATTGAAEIIGGGVACVGVITCAAGVIVASVGFDNLNAGTNTLVSGSPNKTIGAGLLETMGVPAEYSELVYAGVSVAGITTIAVKSVKTGEILNLSITKEGQVTKAGNGENFFSKADIGPYTPPKDKIVYGQLDESSCVAASCRMAANLDDTPEAYIRYYIKTGPDGTFLSDVPNGLKELGLKGNATFTDNITTKTITHEVNSGSSIIVNIKNANNDIHAVVVDSVKDGKAFIRDPWPLGIGSSYSAPVSKLEELLTGNGVIIKN</sequence>
<dbReference type="KEGG" id="lpv:HYN51_08665"/>
<dbReference type="GO" id="GO:0090729">
    <property type="term" value="F:toxin activity"/>
    <property type="evidence" value="ECO:0007669"/>
    <property type="project" value="UniProtKB-KW"/>
</dbReference>
<dbReference type="OrthoDB" id="2664633at2"/>
<organism evidence="4 5">
    <name type="scientific">Limnobaculum parvum</name>
    <dbReference type="NCBI Taxonomy" id="2172103"/>
    <lineage>
        <taxon>Bacteria</taxon>
        <taxon>Pseudomonadati</taxon>
        <taxon>Pseudomonadota</taxon>
        <taxon>Gammaproteobacteria</taxon>
        <taxon>Enterobacterales</taxon>
        <taxon>Budviciaceae</taxon>
        <taxon>Limnobaculum</taxon>
    </lineage>
</organism>
<dbReference type="Proteomes" id="UP000244908">
    <property type="component" value="Chromosome"/>
</dbReference>
<dbReference type="SMART" id="SM00912">
    <property type="entry name" value="Haemagg_act"/>
    <property type="match status" value="1"/>
</dbReference>
<dbReference type="InterPro" id="IPR008638">
    <property type="entry name" value="FhaB/CdiA-like_TPS"/>
</dbReference>
<dbReference type="InterPro" id="IPR006915">
    <property type="entry name" value="DUF637_hemagglutn_put"/>
</dbReference>
<dbReference type="Pfam" id="PF04830">
    <property type="entry name" value="DUF637"/>
    <property type="match status" value="1"/>
</dbReference>
<feature type="chain" id="PRO_5016170734" evidence="2">
    <location>
        <begin position="33"/>
        <end position="2694"/>
    </location>
</feature>
<feature type="signal peptide" evidence="2">
    <location>
        <begin position="1"/>
        <end position="32"/>
    </location>
</feature>
<dbReference type="InterPro" id="IPR025157">
    <property type="entry name" value="Hemagglutinin_rpt"/>
</dbReference>
<dbReference type="InterPro" id="IPR012334">
    <property type="entry name" value="Pectin_lyas_fold"/>
</dbReference>
<keyword evidence="5" id="KW-1185">Reference proteome</keyword>
<dbReference type="EMBL" id="CP029185">
    <property type="protein sequence ID" value="AWH88626.1"/>
    <property type="molecule type" value="Genomic_DNA"/>
</dbReference>
<keyword evidence="2" id="KW-0732">Signal</keyword>
<dbReference type="Gene3D" id="3.90.70.10">
    <property type="entry name" value="Cysteine proteinases"/>
    <property type="match status" value="1"/>
</dbReference>
<dbReference type="SUPFAM" id="SSF51126">
    <property type="entry name" value="Pectin lyase-like"/>
    <property type="match status" value="1"/>
</dbReference>
<dbReference type="RefSeq" id="WP_108900684.1">
    <property type="nucleotide sequence ID" value="NZ_CP029185.2"/>
</dbReference>
<evidence type="ECO:0000259" key="3">
    <source>
        <dbReference type="SMART" id="SM00912"/>
    </source>
</evidence>
<name>A0A2Y9TY52_9GAMM</name>
<accession>A0A2Y9TY52</accession>
<gene>
    <name evidence="4" type="ORF">HYN51_08665</name>
</gene>
<dbReference type="GO" id="GO:0003824">
    <property type="term" value="F:catalytic activity"/>
    <property type="evidence" value="ECO:0007669"/>
    <property type="project" value="UniProtKB-ARBA"/>
</dbReference>
<dbReference type="Pfam" id="PF05860">
    <property type="entry name" value="TPS"/>
    <property type="match status" value="1"/>
</dbReference>
<protein>
    <submittedName>
        <fullName evidence="4">Filamentous hemagglutinin N-terminal domain-containing protein</fullName>
    </submittedName>
</protein>